<evidence type="ECO:0000313" key="3">
    <source>
        <dbReference type="EMBL" id="KAI5070766.1"/>
    </source>
</evidence>
<feature type="region of interest" description="Disordered" evidence="1">
    <location>
        <begin position="1438"/>
        <end position="1467"/>
    </location>
</feature>
<feature type="compositionally biased region" description="Low complexity" evidence="1">
    <location>
        <begin position="641"/>
        <end position="655"/>
    </location>
</feature>
<proteinExistence type="predicted"/>
<reference evidence="3" key="1">
    <citation type="submission" date="2021-01" db="EMBL/GenBank/DDBJ databases">
        <title>Adiantum capillus-veneris genome.</title>
        <authorList>
            <person name="Fang Y."/>
            <person name="Liao Q."/>
        </authorList>
    </citation>
    <scope>NUCLEOTIDE SEQUENCE</scope>
    <source>
        <strain evidence="3">H3</strain>
        <tissue evidence="3">Leaf</tissue>
    </source>
</reference>
<feature type="compositionally biased region" description="Basic and acidic residues" evidence="1">
    <location>
        <begin position="680"/>
        <end position="692"/>
    </location>
</feature>
<feature type="compositionally biased region" description="Polar residues" evidence="1">
    <location>
        <begin position="1195"/>
        <end position="1207"/>
    </location>
</feature>
<feature type="compositionally biased region" description="Acidic residues" evidence="1">
    <location>
        <begin position="616"/>
        <end position="628"/>
    </location>
</feature>
<gene>
    <name evidence="2" type="ORF">GOP47_0014629</name>
    <name evidence="3" type="ORF">GOP47_0015109</name>
</gene>
<feature type="compositionally biased region" description="Acidic residues" evidence="1">
    <location>
        <begin position="925"/>
        <end position="936"/>
    </location>
</feature>
<dbReference type="PANTHER" id="PTHR31008">
    <property type="entry name" value="COP1-INTERACTING PROTEIN-RELATED"/>
    <property type="match status" value="1"/>
</dbReference>
<feature type="region of interest" description="Disordered" evidence="1">
    <location>
        <begin position="1497"/>
        <end position="1524"/>
    </location>
</feature>
<feature type="compositionally biased region" description="Basic and acidic residues" evidence="1">
    <location>
        <begin position="755"/>
        <end position="771"/>
    </location>
</feature>
<feature type="region of interest" description="Disordered" evidence="1">
    <location>
        <begin position="742"/>
        <end position="805"/>
    </location>
</feature>
<dbReference type="EMBL" id="JABFUD020000014">
    <property type="protein sequence ID" value="KAI5070286.1"/>
    <property type="molecule type" value="Genomic_DNA"/>
</dbReference>
<feature type="compositionally biased region" description="Basic and acidic residues" evidence="1">
    <location>
        <begin position="995"/>
        <end position="1019"/>
    </location>
</feature>
<feature type="compositionally biased region" description="Basic and acidic residues" evidence="1">
    <location>
        <begin position="702"/>
        <end position="717"/>
    </location>
</feature>
<feature type="region of interest" description="Disordered" evidence="1">
    <location>
        <begin position="1390"/>
        <end position="1426"/>
    </location>
</feature>
<dbReference type="PANTHER" id="PTHR31008:SF2">
    <property type="entry name" value="COP1-INTERACTING PROTEIN-LIKE PROTEIN"/>
    <property type="match status" value="1"/>
</dbReference>
<protein>
    <recommendedName>
        <fullName evidence="5">COP1-interacting protein 7</fullName>
    </recommendedName>
</protein>
<feature type="region of interest" description="Disordered" evidence="1">
    <location>
        <begin position="1539"/>
        <end position="1566"/>
    </location>
</feature>
<keyword evidence="4" id="KW-1185">Reference proteome</keyword>
<feature type="compositionally biased region" description="Polar residues" evidence="1">
    <location>
        <begin position="1124"/>
        <end position="1137"/>
    </location>
</feature>
<feature type="region of interest" description="Disordered" evidence="1">
    <location>
        <begin position="913"/>
        <end position="977"/>
    </location>
</feature>
<evidence type="ECO:0000313" key="2">
    <source>
        <dbReference type="EMBL" id="KAI5070286.1"/>
    </source>
</evidence>
<evidence type="ECO:0000313" key="4">
    <source>
        <dbReference type="Proteomes" id="UP000886520"/>
    </source>
</evidence>
<feature type="compositionally biased region" description="Polar residues" evidence="1">
    <location>
        <begin position="596"/>
        <end position="610"/>
    </location>
</feature>
<sequence length="1566" mass="169503">MRPDTQLDYAVFQLNPTRTRCELHISAQGMTYKLAAGLLQPFVAHLKAAEEQVAGGGYSVRLEPPDPGCAGWFTKGTMERFVRFVSTPEVLERVSNIEMELLEIEKNIRLQSGDASEDTQYAEELLSKLAHSVDVPGGMPCAPEHPEKPAKESFESANVEMENTTKQRLLRALDARHMMLEKELGVALARAIAAGFTIEHIKDLILFAETFGAKRLWGACSNFMSLCQTRQRSGVWQDDLKLSAAEVAQAETAFGGNVVHQMGFRENLDLQGRGSRQDDLRRASLPSDGRAILGDSGLEKLTRRGSLDELTGEFLQVAARMRSSGMMGGASLDWPNNWQAPHGGNRSISGEMQVGVARLGGNNDLRDSESAHKLTRGHQIMAPWRGQPQNHPIHNVHPLMHGPMHPSIPAPFGFPGLSVPGYSYPPYPGNPYMGHAYAETNGWQFPSPVAPPFWPHPMFNNTAVSLANEQGEVALPTTEKHDASHNTLNSNEVHEELTPPPQKSTRELSNTDGEHPSSTQELARELSNMVESHEKSPSSTQNPANDQLPDNELHGERPGSTQLPAGGLSVNEPPAFKEEPTSKLHVESTKKPASDLSVNEETVVTQQHLPNKNEREEESTNDSLDNGDGEPYAERTRRLPIRASSPSRRSASPLRKVQFGRSGSRRAIRNVNYVAQTIPEKIEGEHNDRELSSESWSEDNDDGKKDEEPKEQPVRARVQDVIGLFERRKDVGDTKLKPLRKEIGRSQSNNSVLKRWTDSGALKKETSETEGSRANNRIRASVASADDVSEKGSNQHISERKEERTSILQGENAVLVIASNIESCPGQQAFHEQAGAKVSRKNLANPESGVPNNVEAVGGNSSLAQRELSSEPDVHVVPESSKELAGKSCNMGMHNDAQVLGADIGDDIQCSQEETDVHESLNDGQEGEDENLEVDPEAAHSKKASARDAKAKAMQELLERRKAASGNRSGKSNPLVEAQLRAEKLRAYKVGLQKSKQEKDEEEKKRIEDLKSQRKERIAARGSQQGGSSAQSPITKQSPQTLPLTGNRSSPTTISHKLSSSSPRNNINVSGSLSPSLPKSKGAAGNKLPRTPTGTPKANENVLSLSVPSLSELKKESPRATLAVRSSTGSQRLSQLRKNLKDADPNTSPTANGHSGERRRSLPLATVRKGIPPATDSKNEGLPVVKKPSKGSMVANRQQKKAGNSPASVKPKKPATEAVEATSFSEKVDAPNGVAVEVTLELATEANDKQEFNADVNEATLDNCSSLHEVGTTEDDQGYAQIRAPASSETEIFCPTDDSSCNIDGASGEPLLIESLKETEAPMEVVESHAVSMACIEGGECIETVSDKNAEDNHCSPVAHASQTDENPTALKDIDAGREEVNDSFVEELPNNVNKAEDELASSPAAEEVYNPPRALPSDSPLHTPRSLPRLHEAIQQAHSPELIPGINRSRKTRGVDEPAGSLRSSKDHAKGFKRLLLLGRKSSRSSAPNAADWVSVSVGSEGGEDGEETAGNAKKVGGGSAIGCTDNVSLQADKVRVESYSGNSSSKGSRSFFSLSTFRGKGDGK</sequence>
<feature type="compositionally biased region" description="Low complexity" evidence="1">
    <location>
        <begin position="1102"/>
        <end position="1111"/>
    </location>
</feature>
<feature type="compositionally biased region" description="Polar residues" evidence="1">
    <location>
        <begin position="1033"/>
        <end position="1069"/>
    </location>
</feature>
<evidence type="ECO:0000256" key="1">
    <source>
        <dbReference type="SAM" id="MobiDB-lite"/>
    </source>
</evidence>
<organism evidence="3 4">
    <name type="scientific">Adiantum capillus-veneris</name>
    <name type="common">Maidenhair fern</name>
    <dbReference type="NCBI Taxonomy" id="13818"/>
    <lineage>
        <taxon>Eukaryota</taxon>
        <taxon>Viridiplantae</taxon>
        <taxon>Streptophyta</taxon>
        <taxon>Embryophyta</taxon>
        <taxon>Tracheophyta</taxon>
        <taxon>Polypodiopsida</taxon>
        <taxon>Polypodiidae</taxon>
        <taxon>Polypodiales</taxon>
        <taxon>Pteridineae</taxon>
        <taxon>Pteridaceae</taxon>
        <taxon>Vittarioideae</taxon>
        <taxon>Adiantum</taxon>
    </lineage>
</organism>
<feature type="region of interest" description="Disordered" evidence="1">
    <location>
        <begin position="990"/>
        <end position="1216"/>
    </location>
</feature>
<dbReference type="Proteomes" id="UP000886520">
    <property type="component" value="Chromosome 14"/>
</dbReference>
<feature type="compositionally biased region" description="Low complexity" evidence="1">
    <location>
        <begin position="1540"/>
        <end position="1557"/>
    </location>
</feature>
<feature type="compositionally biased region" description="Basic and acidic residues" evidence="1">
    <location>
        <begin position="937"/>
        <end position="962"/>
    </location>
</feature>
<feature type="compositionally biased region" description="Basic and acidic residues" evidence="1">
    <location>
        <begin position="575"/>
        <end position="593"/>
    </location>
</feature>
<accession>A0A9D4ZFE6</accession>
<feature type="region of interest" description="Disordered" evidence="1">
    <location>
        <begin position="479"/>
        <end position="663"/>
    </location>
</feature>
<comment type="caution">
    <text evidence="3">The sequence shown here is derived from an EMBL/GenBank/DDBJ whole genome shotgun (WGS) entry which is preliminary data.</text>
</comment>
<feature type="compositionally biased region" description="Low complexity" evidence="1">
    <location>
        <begin position="1020"/>
        <end position="1032"/>
    </location>
</feature>
<name>A0A9D4ZFE6_ADICA</name>
<feature type="region of interest" description="Disordered" evidence="1">
    <location>
        <begin position="679"/>
        <end position="717"/>
    </location>
</feature>
<dbReference type="OrthoDB" id="2020180at2759"/>
<dbReference type="EMBL" id="JABFUD020000014">
    <property type="protein sequence ID" value="KAI5070766.1"/>
    <property type="molecule type" value="Genomic_DNA"/>
</dbReference>
<feature type="region of interest" description="Disordered" evidence="1">
    <location>
        <begin position="1350"/>
        <end position="1369"/>
    </location>
</feature>
<evidence type="ECO:0008006" key="5">
    <source>
        <dbReference type="Google" id="ProtNLM"/>
    </source>
</evidence>
<feature type="compositionally biased region" description="Low complexity" evidence="1">
    <location>
        <begin position="1070"/>
        <end position="1082"/>
    </location>
</feature>
<feature type="compositionally biased region" description="Polar residues" evidence="1">
    <location>
        <begin position="507"/>
        <end position="521"/>
    </location>
</feature>